<feature type="compositionally biased region" description="Basic and acidic residues" evidence="1">
    <location>
        <begin position="180"/>
        <end position="198"/>
    </location>
</feature>
<feature type="region of interest" description="Disordered" evidence="1">
    <location>
        <begin position="169"/>
        <end position="218"/>
    </location>
</feature>
<evidence type="ECO:0000256" key="1">
    <source>
        <dbReference type="SAM" id="MobiDB-lite"/>
    </source>
</evidence>
<proteinExistence type="predicted"/>
<dbReference type="EMBL" id="GBRH01249048">
    <property type="protein sequence ID" value="JAD48847.1"/>
    <property type="molecule type" value="Transcribed_RNA"/>
</dbReference>
<feature type="compositionally biased region" description="Basic and acidic residues" evidence="1">
    <location>
        <begin position="124"/>
        <end position="137"/>
    </location>
</feature>
<name>A0A0A9AP19_ARUDO</name>
<accession>A0A0A9AP19</accession>
<reference evidence="2" key="1">
    <citation type="submission" date="2014-09" db="EMBL/GenBank/DDBJ databases">
        <authorList>
            <person name="Magalhaes I.L.F."/>
            <person name="Oliveira U."/>
            <person name="Santos F.R."/>
            <person name="Vidigal T.H.D.A."/>
            <person name="Brescovit A.D."/>
            <person name="Santos A.J."/>
        </authorList>
    </citation>
    <scope>NUCLEOTIDE SEQUENCE</scope>
    <source>
        <tissue evidence="2">Shoot tissue taken approximately 20 cm above the soil surface</tissue>
    </source>
</reference>
<reference evidence="2" key="2">
    <citation type="journal article" date="2015" name="Data Brief">
        <title>Shoot transcriptome of the giant reed, Arundo donax.</title>
        <authorList>
            <person name="Barrero R.A."/>
            <person name="Guerrero F.D."/>
            <person name="Moolhuijzen P."/>
            <person name="Goolsby J.A."/>
            <person name="Tidwell J."/>
            <person name="Bellgard S.E."/>
            <person name="Bellgard M.I."/>
        </authorList>
    </citation>
    <scope>NUCLEOTIDE SEQUENCE</scope>
    <source>
        <tissue evidence="2">Shoot tissue taken approximately 20 cm above the soil surface</tissue>
    </source>
</reference>
<organism evidence="2">
    <name type="scientific">Arundo donax</name>
    <name type="common">Giant reed</name>
    <name type="synonym">Donax arundinaceus</name>
    <dbReference type="NCBI Taxonomy" id="35708"/>
    <lineage>
        <taxon>Eukaryota</taxon>
        <taxon>Viridiplantae</taxon>
        <taxon>Streptophyta</taxon>
        <taxon>Embryophyta</taxon>
        <taxon>Tracheophyta</taxon>
        <taxon>Spermatophyta</taxon>
        <taxon>Magnoliopsida</taxon>
        <taxon>Liliopsida</taxon>
        <taxon>Poales</taxon>
        <taxon>Poaceae</taxon>
        <taxon>PACMAD clade</taxon>
        <taxon>Arundinoideae</taxon>
        <taxon>Arundineae</taxon>
        <taxon>Arundo</taxon>
    </lineage>
</organism>
<sequence length="218" mass="24047">MQERGHLHGGEPCQEPVEVIEVCSVEIVGEPALPFALRSPIDRGHEHAAGVAPHPKDAQAQREPHAAERVGHLVVEELLEPDLTQHPSKAEENVLRHHPPQAHRDRHVRLVDQACVPGHAEPPAFHERRDDHGDAGHGHAGADALEHRDARVVPGKAPREGHDDAVVHWEHDDEGDVDEALERRGRHDKARARAEAPVHRAALLGEQSGDLRKDGRED</sequence>
<dbReference type="AlphaFoldDB" id="A0A0A9AP19"/>
<evidence type="ECO:0000313" key="2">
    <source>
        <dbReference type="EMBL" id="JAD48847.1"/>
    </source>
</evidence>
<feature type="compositionally biased region" description="Basic and acidic residues" evidence="1">
    <location>
        <begin position="209"/>
        <end position="218"/>
    </location>
</feature>
<protein>
    <submittedName>
        <fullName evidence="2">Uncharacterized protein</fullName>
    </submittedName>
</protein>
<feature type="region of interest" description="Disordered" evidence="1">
    <location>
        <begin position="118"/>
        <end position="147"/>
    </location>
</feature>